<evidence type="ECO:0000313" key="6">
    <source>
        <dbReference type="EMBL" id="CAD7638735.1"/>
    </source>
</evidence>
<dbReference type="GO" id="GO:0016920">
    <property type="term" value="F:pyroglutamyl-peptidase activity"/>
    <property type="evidence" value="ECO:0007669"/>
    <property type="project" value="InterPro"/>
</dbReference>
<proteinExistence type="inferred from homology"/>
<dbReference type="PANTHER" id="PTHR23402:SF1">
    <property type="entry name" value="PYROGLUTAMYL-PEPTIDASE I"/>
    <property type="match status" value="1"/>
</dbReference>
<accession>A0A7R9LDQ8</accession>
<dbReference type="Proteomes" id="UP000728032">
    <property type="component" value="Unassembled WGS sequence"/>
</dbReference>
<evidence type="ECO:0000256" key="2">
    <source>
        <dbReference type="ARBA" id="ARBA00022490"/>
    </source>
</evidence>
<dbReference type="SUPFAM" id="SSF53182">
    <property type="entry name" value="Pyrrolidone carboxyl peptidase (pyroglutamate aminopeptidase)"/>
    <property type="match status" value="1"/>
</dbReference>
<dbReference type="PANTHER" id="PTHR23402">
    <property type="entry name" value="PROTEASE FAMILY C15 PYROGLUTAMYL-PEPTIDASE I-RELATED"/>
    <property type="match status" value="1"/>
</dbReference>
<keyword evidence="4" id="KW-0378">Hydrolase</keyword>
<keyword evidence="2" id="KW-0963">Cytoplasm</keyword>
<evidence type="ECO:0000313" key="7">
    <source>
        <dbReference type="Proteomes" id="UP000728032"/>
    </source>
</evidence>
<dbReference type="InterPro" id="IPR036440">
    <property type="entry name" value="Peptidase_C15-like_sf"/>
</dbReference>
<dbReference type="Pfam" id="PF01470">
    <property type="entry name" value="Peptidase_C15"/>
    <property type="match status" value="1"/>
</dbReference>
<evidence type="ECO:0000256" key="1">
    <source>
        <dbReference type="ARBA" id="ARBA00006641"/>
    </source>
</evidence>
<dbReference type="PRINTS" id="PR00706">
    <property type="entry name" value="PYROGLUPTASE"/>
</dbReference>
<keyword evidence="5" id="KW-0788">Thiol protease</keyword>
<dbReference type="InterPro" id="IPR000816">
    <property type="entry name" value="Peptidase_C15"/>
</dbReference>
<evidence type="ECO:0000256" key="4">
    <source>
        <dbReference type="ARBA" id="ARBA00022801"/>
    </source>
</evidence>
<keyword evidence="7" id="KW-1185">Reference proteome</keyword>
<evidence type="ECO:0000256" key="3">
    <source>
        <dbReference type="ARBA" id="ARBA00022670"/>
    </source>
</evidence>
<dbReference type="EMBL" id="OC915120">
    <property type="protein sequence ID" value="CAD7638735.1"/>
    <property type="molecule type" value="Genomic_DNA"/>
</dbReference>
<keyword evidence="3" id="KW-0645">Protease</keyword>
<evidence type="ECO:0008006" key="8">
    <source>
        <dbReference type="Google" id="ProtNLM"/>
    </source>
</evidence>
<dbReference type="AlphaFoldDB" id="A0A7R9LDQ8"/>
<name>A0A7R9LDQ8_9ACAR</name>
<dbReference type="EMBL" id="CAJPVJ010000295">
    <property type="protein sequence ID" value="CAG2161965.1"/>
    <property type="molecule type" value="Genomic_DNA"/>
</dbReference>
<dbReference type="OrthoDB" id="407146at2759"/>
<dbReference type="GO" id="GO:0005829">
    <property type="term" value="C:cytosol"/>
    <property type="evidence" value="ECO:0007669"/>
    <property type="project" value="InterPro"/>
</dbReference>
<gene>
    <name evidence="6" type="ORF">ONB1V03_LOCUS1566</name>
</gene>
<dbReference type="InterPro" id="IPR016125">
    <property type="entry name" value="Peptidase_C15-like"/>
</dbReference>
<comment type="similarity">
    <text evidence="1">Belongs to the peptidase C15 family.</text>
</comment>
<evidence type="ECO:0000256" key="5">
    <source>
        <dbReference type="ARBA" id="ARBA00022807"/>
    </source>
</evidence>
<protein>
    <recommendedName>
        <fullName evidence="8">Pyroglutamyl-peptidase 1</fullName>
    </recommendedName>
</protein>
<sequence length="225" mass="25449">MGDCGEDLPTIVVTGFGLFRNYKSNPSWDCVQRLRLKGVNLIVEEIPVAYDEVDKRVALIWSRYKPFLVIHCGVSCLAKCITLETRALRHHTLYDKPDIYGRLPDGTQTAATNQLNCYQSLEPNDSFDCIESGINLKEVCDRVNQHFHNGFIPMPAVLSSNAGRYLCEYIFCSSLMENKQRTAFIHVPEVGDNCFLEDIAISLEFTIQTIVNEVLDSNKQSSNDM</sequence>
<reference evidence="6" key="1">
    <citation type="submission" date="2020-11" db="EMBL/GenBank/DDBJ databases">
        <authorList>
            <person name="Tran Van P."/>
        </authorList>
    </citation>
    <scope>NUCLEOTIDE SEQUENCE</scope>
</reference>
<dbReference type="GO" id="GO:0006508">
    <property type="term" value="P:proteolysis"/>
    <property type="evidence" value="ECO:0007669"/>
    <property type="project" value="UniProtKB-KW"/>
</dbReference>
<dbReference type="Gene3D" id="3.40.630.20">
    <property type="entry name" value="Peptidase C15, pyroglutamyl peptidase I-like"/>
    <property type="match status" value="1"/>
</dbReference>
<organism evidence="6">
    <name type="scientific">Oppiella nova</name>
    <dbReference type="NCBI Taxonomy" id="334625"/>
    <lineage>
        <taxon>Eukaryota</taxon>
        <taxon>Metazoa</taxon>
        <taxon>Ecdysozoa</taxon>
        <taxon>Arthropoda</taxon>
        <taxon>Chelicerata</taxon>
        <taxon>Arachnida</taxon>
        <taxon>Acari</taxon>
        <taxon>Acariformes</taxon>
        <taxon>Sarcoptiformes</taxon>
        <taxon>Oribatida</taxon>
        <taxon>Brachypylina</taxon>
        <taxon>Oppioidea</taxon>
        <taxon>Oppiidae</taxon>
        <taxon>Oppiella</taxon>
    </lineage>
</organism>